<dbReference type="Proteomes" id="UP000736384">
    <property type="component" value="Unassembled WGS sequence"/>
</dbReference>
<name>A0AA44CA09_9GAMM</name>
<dbReference type="Pfam" id="PF18723">
    <property type="entry name" value="HMUDK_hel"/>
    <property type="match status" value="1"/>
</dbReference>
<evidence type="ECO:0000313" key="2">
    <source>
        <dbReference type="EMBL" id="NHN79233.1"/>
    </source>
</evidence>
<organism evidence="2 3">
    <name type="scientific">Azotobacter chroococcum</name>
    <dbReference type="NCBI Taxonomy" id="353"/>
    <lineage>
        <taxon>Bacteria</taxon>
        <taxon>Pseudomonadati</taxon>
        <taxon>Pseudomonadota</taxon>
        <taxon>Gammaproteobacteria</taxon>
        <taxon>Pseudomonadales</taxon>
        <taxon>Pseudomonadaceae</taxon>
        <taxon>Azotobacter</taxon>
    </lineage>
</organism>
<evidence type="ECO:0000259" key="1">
    <source>
        <dbReference type="Pfam" id="PF18723"/>
    </source>
</evidence>
<accession>A0AA44CA09</accession>
<dbReference type="AlphaFoldDB" id="A0AA44CA09"/>
<gene>
    <name evidence="2" type="ORF">HA520_18430</name>
</gene>
<dbReference type="InterPro" id="IPR040684">
    <property type="entry name" value="HMUDK_hel"/>
</dbReference>
<dbReference type="RefSeq" id="WP_165893724.1">
    <property type="nucleotide sequence ID" value="NZ_JAAPAP010000017.1"/>
</dbReference>
<dbReference type="EMBL" id="JAAPAP010000017">
    <property type="protein sequence ID" value="NHN79233.1"/>
    <property type="molecule type" value="Genomic_DNA"/>
</dbReference>
<sequence>MKIHSLTINEKSYPEYWIFAYNRQLEFLERGKSQDSILNKYKFTNCYRFTDRVSQHLIKNIINREGLSPQDTFVQVILFKIFNKIETWESICCEFGNTNFEKLDLSRLQLFLDNLKQNNKIYSAAYIMPSGLKEFGSRVKHHNNLAMIKLMITKELHKKVWEKQNLREIYELFLSIPSIGKFLAYQYSIDIAYSKYSPAEEHQYVIAGPGAERGIKKCFMDTGKYNLQDVIKIMRDHQHDEFSRLGLDFTFLGGRELQLIDCQNIFCEVDKYLRVKIPELNKRNTKIKQIYKPNNLKINYEAPQKWNLNFLV</sequence>
<protein>
    <recommendedName>
        <fullName evidence="1">5-hmdU DNA kinase helical domain-containing protein</fullName>
    </recommendedName>
</protein>
<feature type="domain" description="5-hmdU DNA kinase helical" evidence="1">
    <location>
        <begin position="14"/>
        <end position="281"/>
    </location>
</feature>
<proteinExistence type="predicted"/>
<comment type="caution">
    <text evidence="2">The sequence shown here is derived from an EMBL/GenBank/DDBJ whole genome shotgun (WGS) entry which is preliminary data.</text>
</comment>
<evidence type="ECO:0000313" key="3">
    <source>
        <dbReference type="Proteomes" id="UP000736384"/>
    </source>
</evidence>
<reference evidence="2" key="1">
    <citation type="submission" date="2020-03" db="EMBL/GenBank/DDBJ databases">
        <title>Genome assembly of Azotobacter chroococcum W5.</title>
        <authorList>
            <person name="Kannepalli A."/>
        </authorList>
    </citation>
    <scope>NUCLEOTIDE SEQUENCE</scope>
    <source>
        <strain evidence="2">W5</strain>
    </source>
</reference>